<reference evidence="6" key="1">
    <citation type="submission" date="2021-03" db="EMBL/GenBank/DDBJ databases">
        <title>Whole genome sequence of Jiella sp. CQZ9-1.</title>
        <authorList>
            <person name="Tuo L."/>
        </authorList>
    </citation>
    <scope>NUCLEOTIDE SEQUENCE</scope>
    <source>
        <strain evidence="6">CQZ9-1</strain>
    </source>
</reference>
<evidence type="ECO:0000256" key="1">
    <source>
        <dbReference type="ARBA" id="ARBA00012528"/>
    </source>
</evidence>
<dbReference type="RefSeq" id="WP_207255940.1">
    <property type="nucleotide sequence ID" value="NZ_JAFMPP010000001.1"/>
</dbReference>
<dbReference type="GO" id="GO:0052621">
    <property type="term" value="F:diguanylate cyclase activity"/>
    <property type="evidence" value="ECO:0007669"/>
    <property type="project" value="UniProtKB-EC"/>
</dbReference>
<feature type="transmembrane region" description="Helical" evidence="4">
    <location>
        <begin position="93"/>
        <end position="109"/>
    </location>
</feature>
<evidence type="ECO:0000259" key="5">
    <source>
        <dbReference type="PROSITE" id="PS50887"/>
    </source>
</evidence>
<dbReference type="InterPro" id="IPR043128">
    <property type="entry name" value="Rev_trsase/Diguanyl_cyclase"/>
</dbReference>
<dbReference type="PANTHER" id="PTHR45138:SF9">
    <property type="entry name" value="DIGUANYLATE CYCLASE DGCM-RELATED"/>
    <property type="match status" value="1"/>
</dbReference>
<dbReference type="Pfam" id="PF00990">
    <property type="entry name" value="GGDEF"/>
    <property type="match status" value="1"/>
</dbReference>
<dbReference type="EC" id="2.7.7.65" evidence="1"/>
<evidence type="ECO:0000313" key="6">
    <source>
        <dbReference type="EMBL" id="MBO0661307.1"/>
    </source>
</evidence>
<dbReference type="AlphaFoldDB" id="A0A939FXG7"/>
<feature type="transmembrane region" description="Helical" evidence="4">
    <location>
        <begin position="37"/>
        <end position="56"/>
    </location>
</feature>
<dbReference type="FunFam" id="3.30.70.270:FF:000001">
    <property type="entry name" value="Diguanylate cyclase domain protein"/>
    <property type="match status" value="1"/>
</dbReference>
<comment type="catalytic activity">
    <reaction evidence="2">
        <text>2 GTP = 3',3'-c-di-GMP + 2 diphosphate</text>
        <dbReference type="Rhea" id="RHEA:24898"/>
        <dbReference type="ChEBI" id="CHEBI:33019"/>
        <dbReference type="ChEBI" id="CHEBI:37565"/>
        <dbReference type="ChEBI" id="CHEBI:58805"/>
        <dbReference type="EC" id="2.7.7.65"/>
    </reaction>
</comment>
<proteinExistence type="predicted"/>
<feature type="transmembrane region" description="Helical" evidence="4">
    <location>
        <begin position="187"/>
        <end position="206"/>
    </location>
</feature>
<feature type="region of interest" description="Disordered" evidence="3">
    <location>
        <begin position="375"/>
        <end position="399"/>
    </location>
</feature>
<dbReference type="Proteomes" id="UP000664122">
    <property type="component" value="Unassembled WGS sequence"/>
</dbReference>
<feature type="transmembrane region" description="Helical" evidence="4">
    <location>
        <begin position="146"/>
        <end position="167"/>
    </location>
</feature>
<evidence type="ECO:0000313" key="7">
    <source>
        <dbReference type="Proteomes" id="UP000664122"/>
    </source>
</evidence>
<feature type="domain" description="GGDEF" evidence="5">
    <location>
        <begin position="247"/>
        <end position="379"/>
    </location>
</feature>
<protein>
    <recommendedName>
        <fullName evidence="1">diguanylate cyclase</fullName>
        <ecNumber evidence="1">2.7.7.65</ecNumber>
    </recommendedName>
</protein>
<dbReference type="InterPro" id="IPR029787">
    <property type="entry name" value="Nucleotide_cyclase"/>
</dbReference>
<keyword evidence="4" id="KW-0812">Transmembrane</keyword>
<dbReference type="SMART" id="SM00267">
    <property type="entry name" value="GGDEF"/>
    <property type="match status" value="1"/>
</dbReference>
<dbReference type="PROSITE" id="PS50887">
    <property type="entry name" value="GGDEF"/>
    <property type="match status" value="1"/>
</dbReference>
<evidence type="ECO:0000256" key="2">
    <source>
        <dbReference type="ARBA" id="ARBA00034247"/>
    </source>
</evidence>
<name>A0A939FXG7_9HYPH</name>
<dbReference type="PANTHER" id="PTHR45138">
    <property type="entry name" value="REGULATORY COMPONENTS OF SENSORY TRANSDUCTION SYSTEM"/>
    <property type="match status" value="1"/>
</dbReference>
<feature type="transmembrane region" description="Helical" evidence="4">
    <location>
        <begin position="62"/>
        <end position="86"/>
    </location>
</feature>
<keyword evidence="4" id="KW-0472">Membrane</keyword>
<dbReference type="EMBL" id="JAFMPP010000001">
    <property type="protein sequence ID" value="MBO0661307.1"/>
    <property type="molecule type" value="Genomic_DNA"/>
</dbReference>
<comment type="caution">
    <text evidence="6">The sequence shown here is derived from an EMBL/GenBank/DDBJ whole genome shotgun (WGS) entry which is preliminary data.</text>
</comment>
<feature type="transmembrane region" description="Helical" evidence="4">
    <location>
        <begin position="121"/>
        <end position="139"/>
    </location>
</feature>
<keyword evidence="4" id="KW-1133">Transmembrane helix</keyword>
<evidence type="ECO:0000256" key="3">
    <source>
        <dbReference type="SAM" id="MobiDB-lite"/>
    </source>
</evidence>
<feature type="compositionally biased region" description="Basic and acidic residues" evidence="3">
    <location>
        <begin position="389"/>
        <end position="399"/>
    </location>
</feature>
<gene>
    <name evidence="6" type="ORF">J1C48_01850</name>
</gene>
<dbReference type="CDD" id="cd01949">
    <property type="entry name" value="GGDEF"/>
    <property type="match status" value="1"/>
</dbReference>
<sequence>MVSNIQLILLLAMGTCLIAGVAMLAEWRSFREPAAGWWAIGFMLSVVGLVVFQVRYGYSLDVLSIGVSNSLILGSYSVICAGLAVFCGRTVNLPAVFLPSFAWIIFWSLSPSSSNFDTRVIVVSVITAMISALSAWYCFACKSHWWLKVLGWVMVMRMIVSAARAFWSGGLFGPLLGSERAVGFEMIFIEGLWTSVLVSYLMFTNLRQKRESSLIKLAETDFLTGADNRRSFQIKAEPVLAQTHGGRTASLVTLDLDNFKQINDSRGHAFGDEVLQRFASIVRRHIGPQNIFARTGGEEFAILLPDQDAARSTQIAEKIRSSFEREMDGFDLGTIAATVSVGIITVSRIHALDALMLLVDEALYQAKTNGRNRVERAIEPAETPVPEGETDRPRLQLST</sequence>
<dbReference type="InterPro" id="IPR000160">
    <property type="entry name" value="GGDEF_dom"/>
</dbReference>
<dbReference type="SUPFAM" id="SSF55073">
    <property type="entry name" value="Nucleotide cyclase"/>
    <property type="match status" value="1"/>
</dbReference>
<dbReference type="Gene3D" id="3.30.70.270">
    <property type="match status" value="1"/>
</dbReference>
<accession>A0A939FXG7</accession>
<dbReference type="InterPro" id="IPR050469">
    <property type="entry name" value="Diguanylate_Cyclase"/>
</dbReference>
<keyword evidence="7" id="KW-1185">Reference proteome</keyword>
<evidence type="ECO:0000256" key="4">
    <source>
        <dbReference type="SAM" id="Phobius"/>
    </source>
</evidence>
<organism evidence="6 7">
    <name type="scientific">Jiella flava</name>
    <dbReference type="NCBI Taxonomy" id="2816857"/>
    <lineage>
        <taxon>Bacteria</taxon>
        <taxon>Pseudomonadati</taxon>
        <taxon>Pseudomonadota</taxon>
        <taxon>Alphaproteobacteria</taxon>
        <taxon>Hyphomicrobiales</taxon>
        <taxon>Aurantimonadaceae</taxon>
        <taxon>Jiella</taxon>
    </lineage>
</organism>
<feature type="transmembrane region" description="Helical" evidence="4">
    <location>
        <begin position="6"/>
        <end position="25"/>
    </location>
</feature>
<dbReference type="NCBIfam" id="TIGR00254">
    <property type="entry name" value="GGDEF"/>
    <property type="match status" value="1"/>
</dbReference>